<gene>
    <name evidence="2" type="ORF">A3D67_03280</name>
</gene>
<comment type="caution">
    <text evidence="2">The sequence shown here is derived from an EMBL/GenBank/DDBJ whole genome shotgun (WGS) entry which is preliminary data.</text>
</comment>
<protein>
    <submittedName>
        <fullName evidence="2">Uncharacterized protein</fullName>
    </submittedName>
</protein>
<dbReference type="Proteomes" id="UP000178099">
    <property type="component" value="Unassembled WGS sequence"/>
</dbReference>
<organism evidence="2 3">
    <name type="scientific">Candidatus Lloydbacteria bacterium RIFCSPHIGHO2_02_FULL_51_22</name>
    <dbReference type="NCBI Taxonomy" id="1798663"/>
    <lineage>
        <taxon>Bacteria</taxon>
        <taxon>Candidatus Lloydiibacteriota</taxon>
    </lineage>
</organism>
<evidence type="ECO:0000313" key="3">
    <source>
        <dbReference type="Proteomes" id="UP000178099"/>
    </source>
</evidence>
<accession>A0A1G2D9H2</accession>
<proteinExistence type="predicted"/>
<feature type="transmembrane region" description="Helical" evidence="1">
    <location>
        <begin position="30"/>
        <end position="47"/>
    </location>
</feature>
<sequence>MAYLFIAAFCSFTGVIPILAQLMWRGVKPAVVQFLLGTLVCWVLFYLSTPSTVWPLWGIFGLLTFLMLIVAMFVAGIYSEPAPPLIAIVFPLAFLAMYVVSNIAGWGMFRADDYKAMIGTVETRDWTQDIQPKDPKHMRMSTVENAVYLSGKAVGQAGTIGSQFQISESHMTLQMVKGELWYVVPLDFAGFSTWLNVDGVPAYVMVHGEDPQVAPKLVELAQGKRFRYTPGAFWGNELERHLRTNGYTDIGLAEFKFEIDDDGKPWWVVPLFKPTISWGGEKVTGILLVDPASGEIFQKQMHEVPAWVDRVVPERFVENYLSWAGEYAHGWYNSWWGKKDLTEPESPTLIYGADNQPDWVSGVTSTNNNDESLVALVYTNSRTGKSVRYVVKGGGTDAAVLDAVDKNQDVQLKRLHGVGPQLYNVYGTMASVVPLLNESHAFQGVAVVNIEKIQMVAVGINQHEAMRKYQVLLSQSGQTVVPDGAHEVIKVEGVVDRFFLESSIYSLHLVGVPHGFTGGSAGFPKLPFSKPGDRVQIEYFASGEDVVPMQKFENLSLPLSATNAQQEVRARVRERGASARTEADVRSVRSRVESMTTDELKELNEFLRSRKQ</sequence>
<dbReference type="EMBL" id="MHLN01000041">
    <property type="protein sequence ID" value="OGZ10237.1"/>
    <property type="molecule type" value="Genomic_DNA"/>
</dbReference>
<evidence type="ECO:0000313" key="2">
    <source>
        <dbReference type="EMBL" id="OGZ10237.1"/>
    </source>
</evidence>
<reference evidence="2 3" key="1">
    <citation type="journal article" date="2016" name="Nat. Commun.">
        <title>Thousands of microbial genomes shed light on interconnected biogeochemical processes in an aquifer system.</title>
        <authorList>
            <person name="Anantharaman K."/>
            <person name="Brown C.T."/>
            <person name="Hug L.A."/>
            <person name="Sharon I."/>
            <person name="Castelle C.J."/>
            <person name="Probst A.J."/>
            <person name="Thomas B.C."/>
            <person name="Singh A."/>
            <person name="Wilkins M.J."/>
            <person name="Karaoz U."/>
            <person name="Brodie E.L."/>
            <person name="Williams K.H."/>
            <person name="Hubbard S.S."/>
            <person name="Banfield J.F."/>
        </authorList>
    </citation>
    <scope>NUCLEOTIDE SEQUENCE [LARGE SCALE GENOMIC DNA]</scope>
</reference>
<evidence type="ECO:0000256" key="1">
    <source>
        <dbReference type="SAM" id="Phobius"/>
    </source>
</evidence>
<dbReference type="AlphaFoldDB" id="A0A1G2D9H2"/>
<keyword evidence="1" id="KW-1133">Transmembrane helix</keyword>
<name>A0A1G2D9H2_9BACT</name>
<keyword evidence="1" id="KW-0472">Membrane</keyword>
<feature type="transmembrane region" description="Helical" evidence="1">
    <location>
        <begin position="54"/>
        <end position="79"/>
    </location>
</feature>
<feature type="transmembrane region" description="Helical" evidence="1">
    <location>
        <begin position="85"/>
        <end position="109"/>
    </location>
</feature>
<keyword evidence="1" id="KW-0812">Transmembrane</keyword>